<comment type="caution">
    <text evidence="1">The sequence shown here is derived from an EMBL/GenBank/DDBJ whole genome shotgun (WGS) entry which is preliminary data.</text>
</comment>
<evidence type="ECO:0008006" key="3">
    <source>
        <dbReference type="Google" id="ProtNLM"/>
    </source>
</evidence>
<evidence type="ECO:0000313" key="1">
    <source>
        <dbReference type="EMBL" id="MDQ4215259.1"/>
    </source>
</evidence>
<accession>A0ABU0XJE1</accession>
<dbReference type="EMBL" id="JAVFCB010000009">
    <property type="protein sequence ID" value="MDQ4215259.1"/>
    <property type="molecule type" value="Genomic_DNA"/>
</dbReference>
<keyword evidence="2" id="KW-1185">Reference proteome</keyword>
<organism evidence="1 2">
    <name type="scientific">Microbacterium capsulatum</name>
    <dbReference type="NCBI Taxonomy" id="3041921"/>
    <lineage>
        <taxon>Bacteria</taxon>
        <taxon>Bacillati</taxon>
        <taxon>Actinomycetota</taxon>
        <taxon>Actinomycetes</taxon>
        <taxon>Micrococcales</taxon>
        <taxon>Microbacteriaceae</taxon>
        <taxon>Microbacterium</taxon>
    </lineage>
</organism>
<sequence length="437" mass="45130">MTPPNPLVTGPVNTSTPFQGAFLLEDGEALVQAIRSGDWVAGGFAAFSAAMDTVAAVSDPLGSLIAAGLGWLMEHLEPLKGWLNDLTGDSGQVAGFAQTWTNVGGQLRASAADLASVLGDLDAADGAAVQAYLRFQKDVVDHLHGAASWADGMAAGMQMASTIVQVVHDLVRDALAQLVGSLISYAAELVFTLGLATPLVIEQASTRVASLVGKFSKKIPDLVDAIRRLAGLLEKLKALFKKFGDVADNALKGGGRHGAPGERGGVLGKGGPPEVPLTDAHKADIVATAKGSRPDPSTYLPSDYIDAHLAEFDSGATRFMTDANFTKYGIGQRDGTAFVMPKSEVDALMTSTGADPRLMEKALGLPDGFLDGDVVRVDVRDPAGNGLRMPSGNEAGANDEWIPGGLLPTGLREGVIDVGHLGPGGYDVNPMGSGGKP</sequence>
<evidence type="ECO:0000313" key="2">
    <source>
        <dbReference type="Proteomes" id="UP001230289"/>
    </source>
</evidence>
<name>A0ABU0XJE1_9MICO</name>
<reference evidence="1 2" key="1">
    <citation type="submission" date="2023-08" db="EMBL/GenBank/DDBJ databases">
        <title>Microbacterium sp. nov., isolated from a waste landfill.</title>
        <authorList>
            <person name="Wen W."/>
        </authorList>
    </citation>
    <scope>NUCLEOTIDE SEQUENCE [LARGE SCALE GENOMIC DNA]</scope>
    <source>
        <strain evidence="1 2">ASV81</strain>
    </source>
</reference>
<dbReference type="Proteomes" id="UP001230289">
    <property type="component" value="Unassembled WGS sequence"/>
</dbReference>
<proteinExistence type="predicted"/>
<protein>
    <recommendedName>
        <fullName evidence="3">WXG100 family type VII secretion target</fullName>
    </recommendedName>
</protein>
<dbReference type="RefSeq" id="WP_308490213.1">
    <property type="nucleotide sequence ID" value="NZ_JAVFCB010000009.1"/>
</dbReference>
<gene>
    <name evidence="1" type="ORF">RBR11_15180</name>
</gene>